<evidence type="ECO:0000313" key="2">
    <source>
        <dbReference type="EMBL" id="KAL2531081.1"/>
    </source>
</evidence>
<dbReference type="Gene3D" id="1.10.8.430">
    <property type="entry name" value="Helical domain of apoptotic protease-activating factors"/>
    <property type="match status" value="1"/>
</dbReference>
<gene>
    <name evidence="2" type="ORF">Fot_23682</name>
</gene>
<accession>A0ABD1V1K6</accession>
<dbReference type="AlphaFoldDB" id="A0ABD1V1K6"/>
<keyword evidence="3" id="KW-1185">Reference proteome</keyword>
<dbReference type="InterPro" id="IPR027417">
    <property type="entry name" value="P-loop_NTPase"/>
</dbReference>
<dbReference type="InterPro" id="IPR042197">
    <property type="entry name" value="Apaf_helical"/>
</dbReference>
<proteinExistence type="predicted"/>
<sequence length="117" mass="13305">MAVELFQALTNKEKFVLILDDVSKQIDTENIEVKEICKKMTKRCSGLSLALVTLAGSMMGMTDIHEWRDASEELDESCMGQADMENGILPILVYAFNRLKDPKLKSFFLYCSLYPED</sequence>
<dbReference type="PANTHER" id="PTHR23155:SF1032">
    <property type="entry name" value="NB-ARC DOMAIN-CONTAINING PROTEIN"/>
    <property type="match status" value="1"/>
</dbReference>
<dbReference type="Proteomes" id="UP001604277">
    <property type="component" value="Unassembled WGS sequence"/>
</dbReference>
<name>A0ABD1V1K6_9LAMI</name>
<evidence type="ECO:0000313" key="3">
    <source>
        <dbReference type="Proteomes" id="UP001604277"/>
    </source>
</evidence>
<reference evidence="3" key="1">
    <citation type="submission" date="2024-07" db="EMBL/GenBank/DDBJ databases">
        <title>Two chromosome-level genome assemblies of Korean endemic species Abeliophyllum distichum and Forsythia ovata (Oleaceae).</title>
        <authorList>
            <person name="Jang H."/>
        </authorList>
    </citation>
    <scope>NUCLEOTIDE SEQUENCE [LARGE SCALE GENOMIC DNA]</scope>
</reference>
<organism evidence="2 3">
    <name type="scientific">Forsythia ovata</name>
    <dbReference type="NCBI Taxonomy" id="205694"/>
    <lineage>
        <taxon>Eukaryota</taxon>
        <taxon>Viridiplantae</taxon>
        <taxon>Streptophyta</taxon>
        <taxon>Embryophyta</taxon>
        <taxon>Tracheophyta</taxon>
        <taxon>Spermatophyta</taxon>
        <taxon>Magnoliopsida</taxon>
        <taxon>eudicotyledons</taxon>
        <taxon>Gunneridae</taxon>
        <taxon>Pentapetalae</taxon>
        <taxon>asterids</taxon>
        <taxon>lamiids</taxon>
        <taxon>Lamiales</taxon>
        <taxon>Oleaceae</taxon>
        <taxon>Forsythieae</taxon>
        <taxon>Forsythia</taxon>
    </lineage>
</organism>
<dbReference type="EMBL" id="JBFOLJ010000006">
    <property type="protein sequence ID" value="KAL2531081.1"/>
    <property type="molecule type" value="Genomic_DNA"/>
</dbReference>
<dbReference type="InterPro" id="IPR044974">
    <property type="entry name" value="Disease_R_plants"/>
</dbReference>
<evidence type="ECO:0000256" key="1">
    <source>
        <dbReference type="ARBA" id="ARBA00022614"/>
    </source>
</evidence>
<dbReference type="SUPFAM" id="SSF52540">
    <property type="entry name" value="P-loop containing nucleoside triphosphate hydrolases"/>
    <property type="match status" value="1"/>
</dbReference>
<keyword evidence="1" id="KW-0433">Leucine-rich repeat</keyword>
<comment type="caution">
    <text evidence="2">The sequence shown here is derived from an EMBL/GenBank/DDBJ whole genome shotgun (WGS) entry which is preliminary data.</text>
</comment>
<protein>
    <submittedName>
        <fullName evidence="2">Disease resistance protein</fullName>
    </submittedName>
</protein>
<dbReference type="PANTHER" id="PTHR23155">
    <property type="entry name" value="DISEASE RESISTANCE PROTEIN RP"/>
    <property type="match status" value="1"/>
</dbReference>